<feature type="region of interest" description="Disordered" evidence="1">
    <location>
        <begin position="428"/>
        <end position="449"/>
    </location>
</feature>
<dbReference type="AlphaFoldDB" id="A0AAE1AIX3"/>
<protein>
    <recommendedName>
        <fullName evidence="4">Spermatogenesis-associated protein 22</fullName>
    </recommendedName>
</protein>
<dbReference type="PANTHER" id="PTHR35258:SF1">
    <property type="entry name" value="SPERMATOGENESIS-ASSOCIATED PROTEIN 22"/>
    <property type="match status" value="1"/>
</dbReference>
<feature type="region of interest" description="Disordered" evidence="1">
    <location>
        <begin position="255"/>
        <end position="274"/>
    </location>
</feature>
<feature type="compositionally biased region" description="Low complexity" evidence="1">
    <location>
        <begin position="238"/>
        <end position="249"/>
    </location>
</feature>
<proteinExistence type="predicted"/>
<feature type="compositionally biased region" description="Polar residues" evidence="1">
    <location>
        <begin position="296"/>
        <end position="310"/>
    </location>
</feature>
<comment type="caution">
    <text evidence="2">The sequence shown here is derived from an EMBL/GenBank/DDBJ whole genome shotgun (WGS) entry which is preliminary data.</text>
</comment>
<feature type="region of interest" description="Disordered" evidence="1">
    <location>
        <begin position="295"/>
        <end position="319"/>
    </location>
</feature>
<dbReference type="Proteomes" id="UP001283361">
    <property type="component" value="Unassembled WGS sequence"/>
</dbReference>
<name>A0AAE1AIX3_9GAST</name>
<dbReference type="PANTHER" id="PTHR35258">
    <property type="entry name" value="SPERMATOGENESIS-ASSOCIATED PROTEIN 22"/>
    <property type="match status" value="1"/>
</dbReference>
<dbReference type="EMBL" id="JAWDGP010001757">
    <property type="protein sequence ID" value="KAK3788493.1"/>
    <property type="molecule type" value="Genomic_DNA"/>
</dbReference>
<evidence type="ECO:0000256" key="1">
    <source>
        <dbReference type="SAM" id="MobiDB-lite"/>
    </source>
</evidence>
<feature type="region of interest" description="Disordered" evidence="1">
    <location>
        <begin position="34"/>
        <end position="249"/>
    </location>
</feature>
<dbReference type="GO" id="GO:0007276">
    <property type="term" value="P:gamete generation"/>
    <property type="evidence" value="ECO:0007669"/>
    <property type="project" value="InterPro"/>
</dbReference>
<feature type="compositionally biased region" description="Polar residues" evidence="1">
    <location>
        <begin position="176"/>
        <end position="188"/>
    </location>
</feature>
<dbReference type="GO" id="GO:0051445">
    <property type="term" value="P:regulation of meiotic cell cycle"/>
    <property type="evidence" value="ECO:0007669"/>
    <property type="project" value="TreeGrafter"/>
</dbReference>
<dbReference type="GO" id="GO:0007129">
    <property type="term" value="P:homologous chromosome pairing at meiosis"/>
    <property type="evidence" value="ECO:0007669"/>
    <property type="project" value="InterPro"/>
</dbReference>
<feature type="compositionally biased region" description="Polar residues" evidence="1">
    <location>
        <begin position="202"/>
        <end position="237"/>
    </location>
</feature>
<dbReference type="InterPro" id="IPR033536">
    <property type="entry name" value="Spata22"/>
</dbReference>
<keyword evidence="3" id="KW-1185">Reference proteome</keyword>
<evidence type="ECO:0008006" key="4">
    <source>
        <dbReference type="Google" id="ProtNLM"/>
    </source>
</evidence>
<gene>
    <name evidence="2" type="ORF">RRG08_053121</name>
</gene>
<feature type="compositionally biased region" description="Polar residues" evidence="1">
    <location>
        <begin position="51"/>
        <end position="69"/>
    </location>
</feature>
<evidence type="ECO:0000313" key="3">
    <source>
        <dbReference type="Proteomes" id="UP001283361"/>
    </source>
</evidence>
<reference evidence="2" key="1">
    <citation type="journal article" date="2023" name="G3 (Bethesda)">
        <title>A reference genome for the long-term kleptoplast-retaining sea slug Elysia crispata morphotype clarki.</title>
        <authorList>
            <person name="Eastman K.E."/>
            <person name="Pendleton A.L."/>
            <person name="Shaikh M.A."/>
            <person name="Suttiyut T."/>
            <person name="Ogas R."/>
            <person name="Tomko P."/>
            <person name="Gavelis G."/>
            <person name="Widhalm J.R."/>
            <person name="Wisecaver J.H."/>
        </authorList>
    </citation>
    <scope>NUCLEOTIDE SEQUENCE</scope>
    <source>
        <strain evidence="2">ECLA1</strain>
    </source>
</reference>
<sequence>MNRPAPVPLFNYKKRQRQALVSDPDLTGRFEEKRQFQENSNPAENRCITPSIANKSNKPNVSNTNFPSGHSHKFPSNKQAPGLMDMKGKFNSVGNRSSNFSTVNQANTNNASKSSTHSTNTYGDQQTSSSFSNRNRGQGFGNSYTSNHNAGQGKFSQGRGRLRLNNFSSPHVRAGQTVTARSGFNTNNGPGGSKQAHPNPWGGSSTSSNSRQQYDNACSSDKQATFKSSFASKGPNRSSTVSSTAAGVSKMQNVDKASFSKSKPIDMPKTPNELTLKRNFNNRFNENAFSFEDDSLLNNKQKKPVQTQSTTKRKSDKPVKDTSMRIFTCPIASLKSWVELKVYDGPVMFEVYGLLDSATVRDSTGTGKEFMLRDDTDSIKCVFYEIDRELPRLTRGQVHRVVGVADKRRGILQVVSVRPAQKEERKVCQAAGASSQAEMEQLAARTNEQ</sequence>
<accession>A0AAE1AIX3</accession>
<dbReference type="GO" id="GO:0000711">
    <property type="term" value="P:meiotic DNA repair synthesis"/>
    <property type="evidence" value="ECO:0007669"/>
    <property type="project" value="InterPro"/>
</dbReference>
<feature type="compositionally biased region" description="Polar residues" evidence="1">
    <location>
        <begin position="92"/>
        <end position="150"/>
    </location>
</feature>
<feature type="compositionally biased region" description="Polar residues" evidence="1">
    <location>
        <begin position="432"/>
        <end position="449"/>
    </location>
</feature>
<evidence type="ECO:0000313" key="2">
    <source>
        <dbReference type="EMBL" id="KAK3788493.1"/>
    </source>
</evidence>
<organism evidence="2 3">
    <name type="scientific">Elysia crispata</name>
    <name type="common">lettuce slug</name>
    <dbReference type="NCBI Taxonomy" id="231223"/>
    <lineage>
        <taxon>Eukaryota</taxon>
        <taxon>Metazoa</taxon>
        <taxon>Spiralia</taxon>
        <taxon>Lophotrochozoa</taxon>
        <taxon>Mollusca</taxon>
        <taxon>Gastropoda</taxon>
        <taxon>Heterobranchia</taxon>
        <taxon>Euthyneura</taxon>
        <taxon>Panpulmonata</taxon>
        <taxon>Sacoglossa</taxon>
        <taxon>Placobranchoidea</taxon>
        <taxon>Plakobranchidae</taxon>
        <taxon>Elysia</taxon>
    </lineage>
</organism>